<accession>A0ABS5ZAD1</accession>
<name>A0ABS5ZAD1_9GAMM</name>
<comment type="cofactor">
    <cofactor evidence="1">
        <name>Mg(2+)</name>
        <dbReference type="ChEBI" id="CHEBI:18420"/>
    </cofactor>
</comment>
<dbReference type="PRINTS" id="PR00502">
    <property type="entry name" value="NUDIXFAMILY"/>
</dbReference>
<dbReference type="InterPro" id="IPR020084">
    <property type="entry name" value="NUDIX_hydrolase_CS"/>
</dbReference>
<sequence length="139" mass="16158">MPSWSIIGNIQNQLLFIHRSTKTSRSHQWCFPGGGIKMGETPEQACIRETKEETGLDITICYLISSIKGHFYFKCTLKHEQQKITLKQNESDKYTWIEPARLLEIGMIMDLKKIYFVLKKDGYTIKVNEEAKKTLNLKT</sequence>
<comment type="caution">
    <text evidence="5">The sequence shown here is derived from an EMBL/GenBank/DDBJ whole genome shotgun (WGS) entry which is preliminary data.</text>
</comment>
<dbReference type="SUPFAM" id="SSF55811">
    <property type="entry name" value="Nudix"/>
    <property type="match status" value="1"/>
</dbReference>
<evidence type="ECO:0000256" key="1">
    <source>
        <dbReference type="ARBA" id="ARBA00001946"/>
    </source>
</evidence>
<dbReference type="PROSITE" id="PS00893">
    <property type="entry name" value="NUDIX_BOX"/>
    <property type="match status" value="1"/>
</dbReference>
<feature type="domain" description="Nudix hydrolase" evidence="4">
    <location>
        <begin position="1"/>
        <end position="121"/>
    </location>
</feature>
<dbReference type="RefSeq" id="WP_215819096.1">
    <property type="nucleotide sequence ID" value="NZ_JAGSOY010000012.1"/>
</dbReference>
<organism evidence="5 6">
    <name type="scientific">Zooshikella harenae</name>
    <dbReference type="NCBI Taxonomy" id="2827238"/>
    <lineage>
        <taxon>Bacteria</taxon>
        <taxon>Pseudomonadati</taxon>
        <taxon>Pseudomonadota</taxon>
        <taxon>Gammaproteobacteria</taxon>
        <taxon>Oceanospirillales</taxon>
        <taxon>Zooshikellaceae</taxon>
        <taxon>Zooshikella</taxon>
    </lineage>
</organism>
<comment type="similarity">
    <text evidence="3">Belongs to the Nudix hydrolase family.</text>
</comment>
<reference evidence="5 6" key="1">
    <citation type="submission" date="2021-04" db="EMBL/GenBank/DDBJ databases">
        <authorList>
            <person name="Pira H."/>
            <person name="Risdian C."/>
            <person name="Wink J."/>
        </authorList>
    </citation>
    <scope>NUCLEOTIDE SEQUENCE [LARGE SCALE GENOMIC DNA]</scope>
    <source>
        <strain evidence="5 6">WH53</strain>
    </source>
</reference>
<evidence type="ECO:0000259" key="4">
    <source>
        <dbReference type="PROSITE" id="PS51462"/>
    </source>
</evidence>
<evidence type="ECO:0000313" key="5">
    <source>
        <dbReference type="EMBL" id="MBU2710935.1"/>
    </source>
</evidence>
<protein>
    <submittedName>
        <fullName evidence="5">NUDIX hydrolase</fullName>
    </submittedName>
</protein>
<dbReference type="Gene3D" id="3.90.79.10">
    <property type="entry name" value="Nucleoside Triphosphate Pyrophosphohydrolase"/>
    <property type="match status" value="1"/>
</dbReference>
<evidence type="ECO:0000313" key="6">
    <source>
        <dbReference type="Proteomes" id="UP000690515"/>
    </source>
</evidence>
<evidence type="ECO:0000256" key="2">
    <source>
        <dbReference type="ARBA" id="ARBA00022801"/>
    </source>
</evidence>
<evidence type="ECO:0000256" key="3">
    <source>
        <dbReference type="RuleBase" id="RU003476"/>
    </source>
</evidence>
<dbReference type="InterPro" id="IPR015797">
    <property type="entry name" value="NUDIX_hydrolase-like_dom_sf"/>
</dbReference>
<dbReference type="InterPro" id="IPR000086">
    <property type="entry name" value="NUDIX_hydrolase_dom"/>
</dbReference>
<dbReference type="InterPro" id="IPR020476">
    <property type="entry name" value="Nudix_hydrolase"/>
</dbReference>
<keyword evidence="6" id="KW-1185">Reference proteome</keyword>
<dbReference type="CDD" id="cd02883">
    <property type="entry name" value="NUDIX_Hydrolase"/>
    <property type="match status" value="1"/>
</dbReference>
<dbReference type="Pfam" id="PF00293">
    <property type="entry name" value="NUDIX"/>
    <property type="match status" value="1"/>
</dbReference>
<dbReference type="Proteomes" id="UP000690515">
    <property type="component" value="Unassembled WGS sequence"/>
</dbReference>
<keyword evidence="2 3" id="KW-0378">Hydrolase</keyword>
<dbReference type="PANTHER" id="PTHR43046:SF14">
    <property type="entry name" value="MUTT_NUDIX FAMILY PROTEIN"/>
    <property type="match status" value="1"/>
</dbReference>
<dbReference type="PANTHER" id="PTHR43046">
    <property type="entry name" value="GDP-MANNOSE MANNOSYL HYDROLASE"/>
    <property type="match status" value="1"/>
</dbReference>
<dbReference type="GO" id="GO:0016787">
    <property type="term" value="F:hydrolase activity"/>
    <property type="evidence" value="ECO:0007669"/>
    <property type="project" value="UniProtKB-KW"/>
</dbReference>
<dbReference type="PROSITE" id="PS51462">
    <property type="entry name" value="NUDIX"/>
    <property type="match status" value="1"/>
</dbReference>
<dbReference type="EMBL" id="JAGSOY010000012">
    <property type="protein sequence ID" value="MBU2710935.1"/>
    <property type="molecule type" value="Genomic_DNA"/>
</dbReference>
<proteinExistence type="inferred from homology"/>
<gene>
    <name evidence="5" type="ORF">KCG35_07670</name>
</gene>